<organism evidence="1 2">
    <name type="scientific">Sphaerisporangium siamense</name>
    <dbReference type="NCBI Taxonomy" id="795645"/>
    <lineage>
        <taxon>Bacteria</taxon>
        <taxon>Bacillati</taxon>
        <taxon>Actinomycetota</taxon>
        <taxon>Actinomycetes</taxon>
        <taxon>Streptosporangiales</taxon>
        <taxon>Streptosporangiaceae</taxon>
        <taxon>Sphaerisporangium</taxon>
    </lineage>
</organism>
<keyword evidence="2" id="KW-1185">Reference proteome</keyword>
<evidence type="ECO:0000313" key="1">
    <source>
        <dbReference type="EMBL" id="MBB4699748.1"/>
    </source>
</evidence>
<reference evidence="1 2" key="1">
    <citation type="submission" date="2020-08" db="EMBL/GenBank/DDBJ databases">
        <title>Sequencing the genomes of 1000 actinobacteria strains.</title>
        <authorList>
            <person name="Klenk H.-P."/>
        </authorList>
    </citation>
    <scope>NUCLEOTIDE SEQUENCE [LARGE SCALE GENOMIC DNA]</scope>
    <source>
        <strain evidence="1 2">DSM 45784</strain>
    </source>
</reference>
<comment type="caution">
    <text evidence="1">The sequence shown here is derived from an EMBL/GenBank/DDBJ whole genome shotgun (WGS) entry which is preliminary data.</text>
</comment>
<gene>
    <name evidence="1" type="ORF">BJ982_001292</name>
</gene>
<proteinExistence type="predicted"/>
<dbReference type="AlphaFoldDB" id="A0A7W7D3V5"/>
<evidence type="ECO:0000313" key="2">
    <source>
        <dbReference type="Proteomes" id="UP000542210"/>
    </source>
</evidence>
<sequence length="37" mass="3991">MIKTILVALALAVVALITFGLVSGFRESSSRGKTKRR</sequence>
<name>A0A7W7D3V5_9ACTN</name>
<accession>A0A7W7D3V5</accession>
<dbReference type="Proteomes" id="UP000542210">
    <property type="component" value="Unassembled WGS sequence"/>
</dbReference>
<protein>
    <submittedName>
        <fullName evidence="1">Uncharacterized protein</fullName>
    </submittedName>
</protein>
<dbReference type="EMBL" id="JACHND010000001">
    <property type="protein sequence ID" value="MBB4699748.1"/>
    <property type="molecule type" value="Genomic_DNA"/>
</dbReference>